<keyword evidence="1" id="KW-1133">Transmembrane helix</keyword>
<protein>
    <recommendedName>
        <fullName evidence="2">HTH araC/xylS-type domain-containing protein</fullName>
    </recommendedName>
</protein>
<organism evidence="3 4">
    <name type="scientific">Myroides odoratus</name>
    <name type="common">Flavobacterium odoratum</name>
    <dbReference type="NCBI Taxonomy" id="256"/>
    <lineage>
        <taxon>Bacteria</taxon>
        <taxon>Pseudomonadati</taxon>
        <taxon>Bacteroidota</taxon>
        <taxon>Flavobacteriia</taxon>
        <taxon>Flavobacteriales</taxon>
        <taxon>Flavobacteriaceae</taxon>
        <taxon>Myroides</taxon>
    </lineage>
</organism>
<reference evidence="3 4" key="1">
    <citation type="submission" date="2018-06" db="EMBL/GenBank/DDBJ databases">
        <authorList>
            <consortium name="Pathogen Informatics"/>
            <person name="Doyle S."/>
        </authorList>
    </citation>
    <scope>NUCLEOTIDE SEQUENCE [LARGE SCALE GENOMIC DNA]</scope>
    <source>
        <strain evidence="3 4">NCTC11179</strain>
    </source>
</reference>
<keyword evidence="4" id="KW-1185">Reference proteome</keyword>
<feature type="transmembrane region" description="Helical" evidence="1">
    <location>
        <begin position="207"/>
        <end position="229"/>
    </location>
</feature>
<feature type="transmembrane region" description="Helical" evidence="1">
    <location>
        <begin position="50"/>
        <end position="67"/>
    </location>
</feature>
<feature type="transmembrane region" description="Helical" evidence="1">
    <location>
        <begin position="108"/>
        <end position="130"/>
    </location>
</feature>
<dbReference type="AlphaFoldDB" id="A0A378RN00"/>
<evidence type="ECO:0000313" key="4">
    <source>
        <dbReference type="Proteomes" id="UP000255024"/>
    </source>
</evidence>
<dbReference type="GO" id="GO:0003700">
    <property type="term" value="F:DNA-binding transcription factor activity"/>
    <property type="evidence" value="ECO:0007669"/>
    <property type="project" value="InterPro"/>
</dbReference>
<dbReference type="Gene3D" id="1.10.10.60">
    <property type="entry name" value="Homeodomain-like"/>
    <property type="match status" value="1"/>
</dbReference>
<keyword evidence="1" id="KW-0812">Transmembrane</keyword>
<evidence type="ECO:0000259" key="2">
    <source>
        <dbReference type="PROSITE" id="PS01124"/>
    </source>
</evidence>
<feature type="transmembrane region" description="Helical" evidence="1">
    <location>
        <begin position="13"/>
        <end position="38"/>
    </location>
</feature>
<feature type="transmembrane region" description="Helical" evidence="1">
    <location>
        <begin position="142"/>
        <end position="163"/>
    </location>
</feature>
<dbReference type="Proteomes" id="UP000255024">
    <property type="component" value="Unassembled WGS sequence"/>
</dbReference>
<evidence type="ECO:0000313" key="3">
    <source>
        <dbReference type="EMBL" id="STZ27719.1"/>
    </source>
</evidence>
<dbReference type="InterPro" id="IPR018060">
    <property type="entry name" value="HTH_AraC"/>
</dbReference>
<feature type="transmembrane region" description="Helical" evidence="1">
    <location>
        <begin position="184"/>
        <end position="201"/>
    </location>
</feature>
<dbReference type="GO" id="GO:0043565">
    <property type="term" value="F:sequence-specific DNA binding"/>
    <property type="evidence" value="ECO:0007669"/>
    <property type="project" value="InterPro"/>
</dbReference>
<dbReference type="PROSITE" id="PS01124">
    <property type="entry name" value="HTH_ARAC_FAMILY_2"/>
    <property type="match status" value="1"/>
</dbReference>
<dbReference type="RefSeq" id="WP_115090598.1">
    <property type="nucleotide sequence ID" value="NZ_CP068107.1"/>
</dbReference>
<keyword evidence="1" id="KW-0472">Membrane</keyword>
<proteinExistence type="predicted"/>
<feature type="domain" description="HTH araC/xylS-type" evidence="2">
    <location>
        <begin position="297"/>
        <end position="371"/>
    </location>
</feature>
<sequence length="382" mass="44776">MINQLTALDLYKYILISIPLISSMTCGIIFIVVFPKSLSITKNKIRQTLGSYYILMTLLWFITNISIENNKGMLVLVPFFFLLIHLTQVVFYHFICYIVPTKALFNSFYYKITVAIFIMASILVYVLYTLDTTAGFSISAFFYQYLYIYTSLNMMYYTTLCWIRLYTYKREKYKMQFKKIRFSWVSALLILKTLFSVLFIFNHHRIVLLDTFIVLLIAIQQLVMVFNILQKDILEKIKAEYKTNILVSSGQIISVDNKGLVENVSVNASYYAQEIGASGLLSQHDFLVYFSTKKPYLNKDFKLDDLVKLFGVNRSYISKFVNVTFHSNVSQYINQWRIKEVEELHKTKGELPLEDLVLMAGFSNLRHYLRAKQSFEQKNQKP</sequence>
<accession>A0A378RN00</accession>
<feature type="transmembrane region" description="Helical" evidence="1">
    <location>
        <begin position="73"/>
        <end position="96"/>
    </location>
</feature>
<gene>
    <name evidence="3" type="ORF">NCTC11179_01255</name>
</gene>
<evidence type="ECO:0000256" key="1">
    <source>
        <dbReference type="SAM" id="Phobius"/>
    </source>
</evidence>
<name>A0A378RN00_MYROD</name>
<dbReference type="EMBL" id="UGQL01000001">
    <property type="protein sequence ID" value="STZ27719.1"/>
    <property type="molecule type" value="Genomic_DNA"/>
</dbReference>